<evidence type="ECO:0000313" key="1">
    <source>
        <dbReference type="EMBL" id="NML98080.1"/>
    </source>
</evidence>
<dbReference type="EMBL" id="JABBGJ010000008">
    <property type="protein sequence ID" value="NML98080.1"/>
    <property type="molecule type" value="Genomic_DNA"/>
</dbReference>
<reference evidence="1 2" key="1">
    <citation type="submission" date="2020-04" db="EMBL/GenBank/DDBJ databases">
        <title>Paraburkholderia sp. RP-4-7 isolated from soil.</title>
        <authorList>
            <person name="Dahal R.H."/>
        </authorList>
    </citation>
    <scope>NUCLEOTIDE SEQUENCE [LARGE SCALE GENOMIC DNA]</scope>
    <source>
        <strain evidence="1 2">RP-4-7</strain>
    </source>
</reference>
<protein>
    <submittedName>
        <fullName evidence="1">Uncharacterized protein</fullName>
    </submittedName>
</protein>
<gene>
    <name evidence="1" type="ORF">HHL24_08970</name>
</gene>
<comment type="caution">
    <text evidence="1">The sequence shown here is derived from an EMBL/GenBank/DDBJ whole genome shotgun (WGS) entry which is preliminary data.</text>
</comment>
<accession>A0A848I971</accession>
<evidence type="ECO:0000313" key="2">
    <source>
        <dbReference type="Proteomes" id="UP000544134"/>
    </source>
</evidence>
<keyword evidence="2" id="KW-1185">Reference proteome</keyword>
<name>A0A848I971_9BURK</name>
<dbReference type="AlphaFoldDB" id="A0A848I971"/>
<organism evidence="1 2">
    <name type="scientific">Paraburkholderia polaris</name>
    <dbReference type="NCBI Taxonomy" id="2728848"/>
    <lineage>
        <taxon>Bacteria</taxon>
        <taxon>Pseudomonadati</taxon>
        <taxon>Pseudomonadota</taxon>
        <taxon>Betaproteobacteria</taxon>
        <taxon>Burkholderiales</taxon>
        <taxon>Burkholderiaceae</taxon>
        <taxon>Paraburkholderia</taxon>
    </lineage>
</organism>
<sequence>MKDGDSKEAKYLFATIGSLTGRVGHVTTATEGFGFHGLGVAPVGDIGTYRDRNEVVITDGTGFALVIGARPADLFGGSLRNGDRITQMFAKQDGN</sequence>
<dbReference type="RefSeq" id="WP_169485163.1">
    <property type="nucleotide sequence ID" value="NZ_JABBGJ010000008.1"/>
</dbReference>
<dbReference type="Proteomes" id="UP000544134">
    <property type="component" value="Unassembled WGS sequence"/>
</dbReference>
<proteinExistence type="predicted"/>